<organism evidence="2 3">
    <name type="scientific">Clostridium disporicum</name>
    <dbReference type="NCBI Taxonomy" id="84024"/>
    <lineage>
        <taxon>Bacteria</taxon>
        <taxon>Bacillati</taxon>
        <taxon>Bacillota</taxon>
        <taxon>Clostridia</taxon>
        <taxon>Eubacteriales</taxon>
        <taxon>Clostridiaceae</taxon>
        <taxon>Clostridium</taxon>
    </lineage>
</organism>
<gene>
    <name evidence="2" type="ORF">ERS852470_01304</name>
</gene>
<reference evidence="2 3" key="1">
    <citation type="submission" date="2015-09" db="EMBL/GenBank/DDBJ databases">
        <authorList>
            <consortium name="Pathogen Informatics"/>
        </authorList>
    </citation>
    <scope>NUCLEOTIDE SEQUENCE [LARGE SCALE GENOMIC DNA]</scope>
    <source>
        <strain evidence="2 3">2789STDY5834855</strain>
    </source>
</reference>
<dbReference type="Proteomes" id="UP000095558">
    <property type="component" value="Unassembled WGS sequence"/>
</dbReference>
<dbReference type="InterPro" id="IPR027275">
    <property type="entry name" value="PRC-brl_dom"/>
</dbReference>
<evidence type="ECO:0000313" key="2">
    <source>
        <dbReference type="EMBL" id="CUO04754.1"/>
    </source>
</evidence>
<dbReference type="PANTHER" id="PTHR40061:SF1">
    <property type="entry name" value="SPORULATION PROTEIN YLMC-RELATED"/>
    <property type="match status" value="1"/>
</dbReference>
<dbReference type="NCBIfam" id="TIGR02888">
    <property type="entry name" value="spore_YlmC_YmxH"/>
    <property type="match status" value="1"/>
</dbReference>
<feature type="domain" description="PRC-barrel" evidence="1">
    <location>
        <begin position="8"/>
        <end position="82"/>
    </location>
</feature>
<accession>A0A174BVC7</accession>
<dbReference type="EMBL" id="CYZV01000012">
    <property type="protein sequence ID" value="CUO04754.1"/>
    <property type="molecule type" value="Genomic_DNA"/>
</dbReference>
<sequence length="93" mass="10490">MESDLILYSVNAIRSMEVVDISTGSKLGYIRDFKVDLETNKIVSIFLPSNSNKGWFSKEDDIEIPWEKIVKVGVDVIIVDATGIEINQDENKI</sequence>
<dbReference type="SUPFAM" id="SSF50346">
    <property type="entry name" value="PRC-barrel domain"/>
    <property type="match status" value="1"/>
</dbReference>
<evidence type="ECO:0000259" key="1">
    <source>
        <dbReference type="Pfam" id="PF05239"/>
    </source>
</evidence>
<proteinExistence type="predicted"/>
<dbReference type="RefSeq" id="WP_055276004.1">
    <property type="nucleotide sequence ID" value="NZ_CYYT01000002.1"/>
</dbReference>
<protein>
    <submittedName>
        <fullName evidence="2">Sporulation protein, YlmC/YmxH family</fullName>
    </submittedName>
</protein>
<dbReference type="PANTHER" id="PTHR40061">
    <property type="entry name" value="SPORULATION PROTEIN YLMC-RELATED"/>
    <property type="match status" value="1"/>
</dbReference>
<dbReference type="InterPro" id="IPR014238">
    <property type="entry name" value="Spore_YlmC/YmxH"/>
</dbReference>
<dbReference type="OrthoDB" id="6024937at2"/>
<dbReference type="Pfam" id="PF05239">
    <property type="entry name" value="PRC"/>
    <property type="match status" value="1"/>
</dbReference>
<dbReference type="Gene3D" id="2.30.30.240">
    <property type="entry name" value="PRC-barrel domain"/>
    <property type="match status" value="1"/>
</dbReference>
<dbReference type="AlphaFoldDB" id="A0A174BVC7"/>
<name>A0A174BVC7_9CLOT</name>
<dbReference type="InterPro" id="IPR011033">
    <property type="entry name" value="PRC_barrel-like_sf"/>
</dbReference>
<evidence type="ECO:0000313" key="3">
    <source>
        <dbReference type="Proteomes" id="UP000095558"/>
    </source>
</evidence>